<feature type="domain" description="DUF2470" evidence="2">
    <location>
        <begin position="185"/>
        <end position="245"/>
    </location>
</feature>
<evidence type="ECO:0000313" key="3">
    <source>
        <dbReference type="EMBL" id="GAA1252851.1"/>
    </source>
</evidence>
<keyword evidence="4" id="KW-1185">Reference proteome</keyword>
<gene>
    <name evidence="3" type="ORF">GCM10009676_44810</name>
</gene>
<feature type="region of interest" description="Disordered" evidence="1">
    <location>
        <begin position="1"/>
        <end position="24"/>
    </location>
</feature>
<proteinExistence type="predicted"/>
<reference evidence="3 4" key="1">
    <citation type="journal article" date="2019" name="Int. J. Syst. Evol. Microbiol.">
        <title>The Global Catalogue of Microorganisms (GCM) 10K type strain sequencing project: providing services to taxonomists for standard genome sequencing and annotation.</title>
        <authorList>
            <consortium name="The Broad Institute Genomics Platform"/>
            <consortium name="The Broad Institute Genome Sequencing Center for Infectious Disease"/>
            <person name="Wu L."/>
            <person name="Ma J."/>
        </authorList>
    </citation>
    <scope>NUCLEOTIDE SEQUENCE [LARGE SCALE GENOMIC DNA]</scope>
    <source>
        <strain evidence="3 4">JCM 13023</strain>
    </source>
</reference>
<dbReference type="SUPFAM" id="SSF50475">
    <property type="entry name" value="FMN-binding split barrel"/>
    <property type="match status" value="1"/>
</dbReference>
<dbReference type="Gene3D" id="3.20.180.10">
    <property type="entry name" value="PNP-oxidase-like"/>
    <property type="match status" value="1"/>
</dbReference>
<evidence type="ECO:0000313" key="4">
    <source>
        <dbReference type="Proteomes" id="UP001500653"/>
    </source>
</evidence>
<dbReference type="EMBL" id="BAAALN010000019">
    <property type="protein sequence ID" value="GAA1252851.1"/>
    <property type="molecule type" value="Genomic_DNA"/>
</dbReference>
<comment type="caution">
    <text evidence="3">The sequence shown here is derived from an EMBL/GenBank/DDBJ whole genome shotgun (WGS) entry which is preliminary data.</text>
</comment>
<accession>A0ABN1WKP7</accession>
<dbReference type="RefSeq" id="WP_253865162.1">
    <property type="nucleotide sequence ID" value="NZ_BAAALN010000019.1"/>
</dbReference>
<evidence type="ECO:0000259" key="2">
    <source>
        <dbReference type="Pfam" id="PF10615"/>
    </source>
</evidence>
<sequence>MTRTRPQAPRTPCPAQRAKSIAARGGPAVLMPAVAREPASGPHTEPVLHHVHAGGRASILLPDDDPLVLAVGDPADTTGAATPQGELAVTLEITDEAPVSLRSPVRGLLWLTGWLRGLDPRTARTRAATIAEQRAEPSLLDLGHGLTMLDLVPASFVLADPEGTHSLTAQTFGSASPDPFCRQETAWLRHLEHAHPEVVTALARHLPDELRGGRIRPLGIDRYGLRLRVEHPGDLGDADPFRTPTDDTAADGTTADHDVRLAFGEPVDCRQQLGLALRRLIGCPFGPQS</sequence>
<protein>
    <submittedName>
        <fullName evidence="3">DUF2470 domain-containing protein</fullName>
    </submittedName>
</protein>
<organism evidence="3 4">
    <name type="scientific">Prauserella halophila</name>
    <dbReference type="NCBI Taxonomy" id="185641"/>
    <lineage>
        <taxon>Bacteria</taxon>
        <taxon>Bacillati</taxon>
        <taxon>Actinomycetota</taxon>
        <taxon>Actinomycetes</taxon>
        <taxon>Pseudonocardiales</taxon>
        <taxon>Pseudonocardiaceae</taxon>
        <taxon>Prauserella</taxon>
    </lineage>
</organism>
<name>A0ABN1WKP7_9PSEU</name>
<dbReference type="InterPro" id="IPR019595">
    <property type="entry name" value="DUF2470"/>
</dbReference>
<dbReference type="Pfam" id="PF10615">
    <property type="entry name" value="DUF2470"/>
    <property type="match status" value="1"/>
</dbReference>
<dbReference type="InterPro" id="IPR037119">
    <property type="entry name" value="Haem_oxidase_HugZ-like_sf"/>
</dbReference>
<evidence type="ECO:0000256" key="1">
    <source>
        <dbReference type="SAM" id="MobiDB-lite"/>
    </source>
</evidence>
<dbReference type="Proteomes" id="UP001500653">
    <property type="component" value="Unassembled WGS sequence"/>
</dbReference>